<keyword evidence="3" id="KW-0813">Transport</keyword>
<dbReference type="EMBL" id="NTKD01000031">
    <property type="protein sequence ID" value="PDH38985.1"/>
    <property type="molecule type" value="Genomic_DNA"/>
</dbReference>
<proteinExistence type="inferred from homology"/>
<comment type="caution">
    <text evidence="7">The sequence shown here is derived from an EMBL/GenBank/DDBJ whole genome shotgun (WGS) entry which is preliminary data.</text>
</comment>
<dbReference type="Pfam" id="PF00496">
    <property type="entry name" value="SBP_bac_5"/>
    <property type="match status" value="1"/>
</dbReference>
<keyword evidence="4 5" id="KW-0732">Signal</keyword>
<evidence type="ECO:0000256" key="2">
    <source>
        <dbReference type="ARBA" id="ARBA00005695"/>
    </source>
</evidence>
<accession>A0A2A5WR21</accession>
<dbReference type="SUPFAM" id="SSF53850">
    <property type="entry name" value="Periplasmic binding protein-like II"/>
    <property type="match status" value="1"/>
</dbReference>
<feature type="chain" id="PRO_5012043245" description="Solute-binding protein family 5 domain-containing protein" evidence="5">
    <location>
        <begin position="32"/>
        <end position="543"/>
    </location>
</feature>
<feature type="domain" description="Solute-binding protein family 5" evidence="6">
    <location>
        <begin position="81"/>
        <end position="461"/>
    </location>
</feature>
<evidence type="ECO:0000259" key="6">
    <source>
        <dbReference type="Pfam" id="PF00496"/>
    </source>
</evidence>
<dbReference type="GO" id="GO:0043190">
    <property type="term" value="C:ATP-binding cassette (ABC) transporter complex"/>
    <property type="evidence" value="ECO:0007669"/>
    <property type="project" value="InterPro"/>
</dbReference>
<dbReference type="PIRSF" id="PIRSF002741">
    <property type="entry name" value="MppA"/>
    <property type="match status" value="1"/>
</dbReference>
<dbReference type="PANTHER" id="PTHR30290">
    <property type="entry name" value="PERIPLASMIC BINDING COMPONENT OF ABC TRANSPORTER"/>
    <property type="match status" value="1"/>
</dbReference>
<dbReference type="PROSITE" id="PS51257">
    <property type="entry name" value="PROKAR_LIPOPROTEIN"/>
    <property type="match status" value="1"/>
</dbReference>
<evidence type="ECO:0000256" key="5">
    <source>
        <dbReference type="SAM" id="SignalP"/>
    </source>
</evidence>
<comment type="subcellular location">
    <subcellularLocation>
        <location evidence="1">Cell envelope</location>
    </subcellularLocation>
</comment>
<comment type="similarity">
    <text evidence="2">Belongs to the bacterial solute-binding protein 5 family.</text>
</comment>
<evidence type="ECO:0000256" key="4">
    <source>
        <dbReference type="ARBA" id="ARBA00022729"/>
    </source>
</evidence>
<evidence type="ECO:0000313" key="7">
    <source>
        <dbReference type="EMBL" id="PDH38985.1"/>
    </source>
</evidence>
<evidence type="ECO:0000256" key="1">
    <source>
        <dbReference type="ARBA" id="ARBA00004196"/>
    </source>
</evidence>
<dbReference type="GO" id="GO:0030288">
    <property type="term" value="C:outer membrane-bounded periplasmic space"/>
    <property type="evidence" value="ECO:0007669"/>
    <property type="project" value="UniProtKB-ARBA"/>
</dbReference>
<dbReference type="CDD" id="cd08504">
    <property type="entry name" value="PBP2_OppA"/>
    <property type="match status" value="1"/>
</dbReference>
<dbReference type="GO" id="GO:1904680">
    <property type="term" value="F:peptide transmembrane transporter activity"/>
    <property type="evidence" value="ECO:0007669"/>
    <property type="project" value="TreeGrafter"/>
</dbReference>
<dbReference type="Gene3D" id="3.40.190.10">
    <property type="entry name" value="Periplasmic binding protein-like II"/>
    <property type="match status" value="1"/>
</dbReference>
<dbReference type="GO" id="GO:0015833">
    <property type="term" value="P:peptide transport"/>
    <property type="evidence" value="ECO:0007669"/>
    <property type="project" value="TreeGrafter"/>
</dbReference>
<reference evidence="7 8" key="1">
    <citation type="submission" date="2017-08" db="EMBL/GenBank/DDBJ databases">
        <title>Fine stratification of microbial communities through a metagenomic profile of the photic zone.</title>
        <authorList>
            <person name="Haro-Moreno J.M."/>
            <person name="Lopez-Perez M."/>
            <person name="De La Torre J."/>
            <person name="Picazo A."/>
            <person name="Camacho A."/>
            <person name="Rodriguez-Valera F."/>
        </authorList>
    </citation>
    <scope>NUCLEOTIDE SEQUENCE [LARGE SCALE GENOMIC DNA]</scope>
    <source>
        <strain evidence="7">MED-G24</strain>
    </source>
</reference>
<organism evidence="7 8">
    <name type="scientific">OM182 bacterium MED-G24</name>
    <dbReference type="NCBI Taxonomy" id="1986255"/>
    <lineage>
        <taxon>Bacteria</taxon>
        <taxon>Pseudomonadati</taxon>
        <taxon>Pseudomonadota</taxon>
        <taxon>Gammaproteobacteria</taxon>
        <taxon>OMG group</taxon>
        <taxon>OM182 clade</taxon>
    </lineage>
</organism>
<dbReference type="InterPro" id="IPR039424">
    <property type="entry name" value="SBP_5"/>
</dbReference>
<dbReference type="PANTHER" id="PTHR30290:SF10">
    <property type="entry name" value="PERIPLASMIC OLIGOPEPTIDE-BINDING PROTEIN-RELATED"/>
    <property type="match status" value="1"/>
</dbReference>
<sequence length="543" mass="61113">MERLIKSRRPMYRTTLLVFAAAFACWGQVLAAVDYDQQHITIAITQEPPNLDSSRTTDLVSFRILGHVNEGLVRYDRRGRIAPGVASSWQVTDDGITYKLRRNAKWSDGSPVVADDFVYAWQLLVDPGRASPYAAIAIPFENAAAISRGEKPVEALGIEAISDDELRVRFETGCGYCVALMTHAAFFPIRRTFHRSQGDRYASEADTILYNGAFVLSEWTHGARLVLDRNPDYWDAASISLNRIDIAYVTEDNRARLNLFRDEAIAYTSLGTDTVGDALDHGLRMRTFASGGLSYLWFNHREGRPTAHSDLRFAIANAFSVEDYVNRVIGIPGYKPAYSFFPAWVEGAEGKFSEEHPVQERPRNVDLANKHLRDFFEHHPAAKDTSLVLLTVSSPTGVRVAEFFQGVISETLGIRVRIDQQTFKQYLVKSRNGDFDIALSSWYPDFDDIVTYADLLGSYNANNRGRWQDEEYDRQLAILIREPVRKKRMASAGVLQQLITEHLPVLPLAETGSAWVAHPQLKGVTRRVMGPDPDFTYARVSPP</sequence>
<name>A0A2A5WR21_9GAMM</name>
<dbReference type="Proteomes" id="UP000219327">
    <property type="component" value="Unassembled WGS sequence"/>
</dbReference>
<dbReference type="InterPro" id="IPR030678">
    <property type="entry name" value="Peptide/Ni-bd"/>
</dbReference>
<evidence type="ECO:0000256" key="3">
    <source>
        <dbReference type="ARBA" id="ARBA00022448"/>
    </source>
</evidence>
<protein>
    <recommendedName>
        <fullName evidence="6">Solute-binding protein family 5 domain-containing protein</fullName>
    </recommendedName>
</protein>
<evidence type="ECO:0000313" key="8">
    <source>
        <dbReference type="Proteomes" id="UP000219327"/>
    </source>
</evidence>
<dbReference type="Gene3D" id="3.10.105.10">
    <property type="entry name" value="Dipeptide-binding Protein, Domain 3"/>
    <property type="match status" value="1"/>
</dbReference>
<dbReference type="InterPro" id="IPR000914">
    <property type="entry name" value="SBP_5_dom"/>
</dbReference>
<feature type="signal peptide" evidence="5">
    <location>
        <begin position="1"/>
        <end position="31"/>
    </location>
</feature>
<dbReference type="FunFam" id="3.90.76.10:FF:000001">
    <property type="entry name" value="Oligopeptide ABC transporter substrate-binding protein"/>
    <property type="match status" value="1"/>
</dbReference>
<dbReference type="Gene3D" id="3.90.76.10">
    <property type="entry name" value="Dipeptide-binding Protein, Domain 1"/>
    <property type="match status" value="1"/>
</dbReference>
<dbReference type="AlphaFoldDB" id="A0A2A5WR21"/>
<gene>
    <name evidence="7" type="ORF">CNE99_06405</name>
</gene>